<dbReference type="RefSeq" id="WP_110552394.1">
    <property type="nucleotide sequence ID" value="NZ_JACIBU010000002.1"/>
</dbReference>
<feature type="compositionally biased region" description="Polar residues" evidence="1">
    <location>
        <begin position="11"/>
        <end position="23"/>
    </location>
</feature>
<reference evidence="4 5" key="1">
    <citation type="submission" date="2018-06" db="EMBL/GenBank/DDBJ databases">
        <title>Draft genome sequence of Modestobacter versicolor CP153-2.</title>
        <authorList>
            <person name="Gundlapally S.R."/>
        </authorList>
    </citation>
    <scope>NUCLEOTIDE SEQUENCE [LARGE SCALE GENOMIC DNA]</scope>
    <source>
        <strain evidence="4 5">CP153-2</strain>
    </source>
</reference>
<feature type="transmembrane region" description="Helical" evidence="2">
    <location>
        <begin position="152"/>
        <end position="177"/>
    </location>
</feature>
<keyword evidence="5" id="KW-1185">Reference proteome</keyword>
<evidence type="ECO:0000313" key="3">
    <source>
        <dbReference type="EMBL" id="MBB3678476.1"/>
    </source>
</evidence>
<accession>A0A323V9D8</accession>
<protein>
    <submittedName>
        <fullName evidence="4">Uncharacterized protein</fullName>
    </submittedName>
</protein>
<comment type="caution">
    <text evidence="4">The sequence shown here is derived from an EMBL/GenBank/DDBJ whole genome shotgun (WGS) entry which is preliminary data.</text>
</comment>
<evidence type="ECO:0000313" key="4">
    <source>
        <dbReference type="EMBL" id="PZA21231.1"/>
    </source>
</evidence>
<feature type="transmembrane region" description="Helical" evidence="2">
    <location>
        <begin position="272"/>
        <end position="295"/>
    </location>
</feature>
<keyword evidence="2" id="KW-1133">Transmembrane helix</keyword>
<organism evidence="4 5">
    <name type="scientific">Modestobacter versicolor</name>
    <dbReference type="NCBI Taxonomy" id="429133"/>
    <lineage>
        <taxon>Bacteria</taxon>
        <taxon>Bacillati</taxon>
        <taxon>Actinomycetota</taxon>
        <taxon>Actinomycetes</taxon>
        <taxon>Geodermatophilales</taxon>
        <taxon>Geodermatophilaceae</taxon>
        <taxon>Modestobacter</taxon>
    </lineage>
</organism>
<keyword evidence="2" id="KW-0472">Membrane</keyword>
<proteinExistence type="predicted"/>
<dbReference type="EMBL" id="JACIBU010000002">
    <property type="protein sequence ID" value="MBB3678476.1"/>
    <property type="molecule type" value="Genomic_DNA"/>
</dbReference>
<evidence type="ECO:0000256" key="2">
    <source>
        <dbReference type="SAM" id="Phobius"/>
    </source>
</evidence>
<dbReference type="EMBL" id="QKNV01000104">
    <property type="protein sequence ID" value="PZA21231.1"/>
    <property type="molecule type" value="Genomic_DNA"/>
</dbReference>
<keyword evidence="2" id="KW-0812">Transmembrane</keyword>
<evidence type="ECO:0000256" key="1">
    <source>
        <dbReference type="SAM" id="MobiDB-lite"/>
    </source>
</evidence>
<feature type="compositionally biased region" description="Low complexity" evidence="1">
    <location>
        <begin position="30"/>
        <end position="48"/>
    </location>
</feature>
<reference evidence="3 6" key="2">
    <citation type="submission" date="2020-08" db="EMBL/GenBank/DDBJ databases">
        <title>Sequencing the genomes of 1000 actinobacteria strains.</title>
        <authorList>
            <person name="Klenk H.-P."/>
        </authorList>
    </citation>
    <scope>NUCLEOTIDE SEQUENCE [LARGE SCALE GENOMIC DNA]</scope>
    <source>
        <strain evidence="3 6">DSM 16678</strain>
    </source>
</reference>
<dbReference type="Proteomes" id="UP000247602">
    <property type="component" value="Unassembled WGS sequence"/>
</dbReference>
<evidence type="ECO:0000313" key="5">
    <source>
        <dbReference type="Proteomes" id="UP000247602"/>
    </source>
</evidence>
<dbReference type="Proteomes" id="UP000580718">
    <property type="component" value="Unassembled WGS sequence"/>
</dbReference>
<feature type="region of interest" description="Disordered" evidence="1">
    <location>
        <begin position="1"/>
        <end position="140"/>
    </location>
</feature>
<name>A0A323V9D8_9ACTN</name>
<feature type="compositionally biased region" description="Low complexity" evidence="1">
    <location>
        <begin position="69"/>
        <end position="139"/>
    </location>
</feature>
<gene>
    <name evidence="4" type="ORF">DMO24_11375</name>
    <name evidence="3" type="ORF">FHX36_004265</name>
</gene>
<feature type="transmembrane region" description="Helical" evidence="2">
    <location>
        <begin position="236"/>
        <end position="260"/>
    </location>
</feature>
<sequence>MSNDRDDAQGRQETTPFGQQASGQPDRWQAPPEGSSSGTGATAAGSSPAVPPGQEPSGGEDDRYGQTRYGQPAQYGQQPYGQQQYGQEQYGQPPYGQQPYDTAQYGQYGQQPYGQAPYGQEQYGQPAYGQSPYGGSPYGDVQPARPGTVITAAVLGLVHAAMGLLVTVAFLAGGAVIDDLVDALENSDPSFDTGATESGISDVRAVLVVLALLALAWTVLMVWGSVLALRGRSRVLLLVGSSIAVAVSGLFFLFGLIGAVSEPGQSGQAGGIVFLLVLFLAALAMLVLLCLRSSAQYFAAHRQRRALTGR</sequence>
<feature type="compositionally biased region" description="Basic and acidic residues" evidence="1">
    <location>
        <begin position="1"/>
        <end position="10"/>
    </location>
</feature>
<dbReference type="AlphaFoldDB" id="A0A323V9D8"/>
<evidence type="ECO:0000313" key="6">
    <source>
        <dbReference type="Proteomes" id="UP000580718"/>
    </source>
</evidence>
<feature type="transmembrane region" description="Helical" evidence="2">
    <location>
        <begin position="205"/>
        <end position="229"/>
    </location>
</feature>